<proteinExistence type="predicted"/>
<reference evidence="2" key="2">
    <citation type="submission" date="2020-09" db="EMBL/GenBank/DDBJ databases">
        <authorList>
            <person name="Sun Q."/>
            <person name="Zhou Y."/>
        </authorList>
    </citation>
    <scope>NUCLEOTIDE SEQUENCE</scope>
    <source>
        <strain evidence="2">CGMCC 1.15478</strain>
    </source>
</reference>
<organism evidence="2 3">
    <name type="scientific">Hoyosella rhizosphaerae</name>
    <dbReference type="NCBI Taxonomy" id="1755582"/>
    <lineage>
        <taxon>Bacteria</taxon>
        <taxon>Bacillati</taxon>
        <taxon>Actinomycetota</taxon>
        <taxon>Actinomycetes</taxon>
        <taxon>Mycobacteriales</taxon>
        <taxon>Hoyosellaceae</taxon>
        <taxon>Hoyosella</taxon>
    </lineage>
</organism>
<keyword evidence="1" id="KW-0732">Signal</keyword>
<evidence type="ECO:0000313" key="3">
    <source>
        <dbReference type="Proteomes" id="UP000641514"/>
    </source>
</evidence>
<reference evidence="2" key="1">
    <citation type="journal article" date="2014" name="Int. J. Syst. Evol. Microbiol.">
        <title>Complete genome sequence of Corynebacterium casei LMG S-19264T (=DSM 44701T), isolated from a smear-ripened cheese.</title>
        <authorList>
            <consortium name="US DOE Joint Genome Institute (JGI-PGF)"/>
            <person name="Walter F."/>
            <person name="Albersmeier A."/>
            <person name="Kalinowski J."/>
            <person name="Ruckert C."/>
        </authorList>
    </citation>
    <scope>NUCLEOTIDE SEQUENCE</scope>
    <source>
        <strain evidence="2">CGMCC 1.15478</strain>
    </source>
</reference>
<feature type="chain" id="PRO_5039445445" evidence="1">
    <location>
        <begin position="23"/>
        <end position="190"/>
    </location>
</feature>
<gene>
    <name evidence="2" type="ORF">GCM10011410_30960</name>
</gene>
<dbReference type="Proteomes" id="UP000641514">
    <property type="component" value="Unassembled WGS sequence"/>
</dbReference>
<evidence type="ECO:0000256" key="1">
    <source>
        <dbReference type="SAM" id="SignalP"/>
    </source>
</evidence>
<dbReference type="EMBL" id="BMJH01000004">
    <property type="protein sequence ID" value="GGC75437.1"/>
    <property type="molecule type" value="Genomic_DNA"/>
</dbReference>
<accession>A0A916UKK7</accession>
<dbReference type="PROSITE" id="PS51257">
    <property type="entry name" value="PROKAR_LIPOPROTEIN"/>
    <property type="match status" value="1"/>
</dbReference>
<sequence length="190" mass="19950">MKTLVSLIGAMSLMALSGCGTAPTHDLHIDTVEVEYPHASLIVRNTDSGGVEVYVRTDSETFSLGVGNELADQQQVDTNGLGSGQPPHTLPANIADALPILDAPERYLYTTTTMGNGGMLHLALGTSDPPIVVAALDIPTPELAEPHIYIHGDATVLRPPGPTPTPALIVLAGDSVARDAVVQWSTEQPW</sequence>
<dbReference type="RefSeq" id="WP_188677248.1">
    <property type="nucleotide sequence ID" value="NZ_BMJH01000004.1"/>
</dbReference>
<keyword evidence="3" id="KW-1185">Reference proteome</keyword>
<protein>
    <submittedName>
        <fullName evidence="2">Uncharacterized protein</fullName>
    </submittedName>
</protein>
<dbReference type="AlphaFoldDB" id="A0A916UKK7"/>
<name>A0A916UKK7_9ACTN</name>
<feature type="signal peptide" evidence="1">
    <location>
        <begin position="1"/>
        <end position="22"/>
    </location>
</feature>
<evidence type="ECO:0000313" key="2">
    <source>
        <dbReference type="EMBL" id="GGC75437.1"/>
    </source>
</evidence>
<comment type="caution">
    <text evidence="2">The sequence shown here is derived from an EMBL/GenBank/DDBJ whole genome shotgun (WGS) entry which is preliminary data.</text>
</comment>